<name>A0A5B7IT54_PORTR</name>
<protein>
    <submittedName>
        <fullName evidence="1">Uncharacterized protein</fullName>
    </submittedName>
</protein>
<dbReference type="Proteomes" id="UP000324222">
    <property type="component" value="Unassembled WGS sequence"/>
</dbReference>
<accession>A0A5B7IT54</accession>
<sequence length="67" mass="7400">MSPLRNVTHALRSQTFTFSSIAVFTGDYYPPTYLFSPPNDVHGSVSLLTTAATSSADMYMGSQPFYR</sequence>
<evidence type="ECO:0000313" key="1">
    <source>
        <dbReference type="EMBL" id="MPC83868.1"/>
    </source>
</evidence>
<dbReference type="AlphaFoldDB" id="A0A5B7IT54"/>
<organism evidence="1 2">
    <name type="scientific">Portunus trituberculatus</name>
    <name type="common">Swimming crab</name>
    <name type="synonym">Neptunus trituberculatus</name>
    <dbReference type="NCBI Taxonomy" id="210409"/>
    <lineage>
        <taxon>Eukaryota</taxon>
        <taxon>Metazoa</taxon>
        <taxon>Ecdysozoa</taxon>
        <taxon>Arthropoda</taxon>
        <taxon>Crustacea</taxon>
        <taxon>Multicrustacea</taxon>
        <taxon>Malacostraca</taxon>
        <taxon>Eumalacostraca</taxon>
        <taxon>Eucarida</taxon>
        <taxon>Decapoda</taxon>
        <taxon>Pleocyemata</taxon>
        <taxon>Brachyura</taxon>
        <taxon>Eubrachyura</taxon>
        <taxon>Portunoidea</taxon>
        <taxon>Portunidae</taxon>
        <taxon>Portuninae</taxon>
        <taxon>Portunus</taxon>
    </lineage>
</organism>
<dbReference type="EMBL" id="VSRR010063751">
    <property type="protein sequence ID" value="MPC83868.1"/>
    <property type="molecule type" value="Genomic_DNA"/>
</dbReference>
<reference evidence="1 2" key="1">
    <citation type="submission" date="2019-05" db="EMBL/GenBank/DDBJ databases">
        <title>Another draft genome of Portunus trituberculatus and its Hox gene families provides insights of decapod evolution.</title>
        <authorList>
            <person name="Jeong J.-H."/>
            <person name="Song I."/>
            <person name="Kim S."/>
            <person name="Choi T."/>
            <person name="Kim D."/>
            <person name="Ryu S."/>
            <person name="Kim W."/>
        </authorList>
    </citation>
    <scope>NUCLEOTIDE SEQUENCE [LARGE SCALE GENOMIC DNA]</scope>
    <source>
        <tissue evidence="1">Muscle</tissue>
    </source>
</reference>
<comment type="caution">
    <text evidence="1">The sequence shown here is derived from an EMBL/GenBank/DDBJ whole genome shotgun (WGS) entry which is preliminary data.</text>
</comment>
<proteinExistence type="predicted"/>
<keyword evidence="2" id="KW-1185">Reference proteome</keyword>
<evidence type="ECO:0000313" key="2">
    <source>
        <dbReference type="Proteomes" id="UP000324222"/>
    </source>
</evidence>
<gene>
    <name evidence="1" type="ORF">E2C01_078588</name>
</gene>